<accession>A0A5T0UIZ9</accession>
<keyword evidence="1" id="KW-0966">Cell projection</keyword>
<name>A0A5T0UIZ9_CAMJU</name>
<feature type="non-terminal residue" evidence="1">
    <location>
        <position position="26"/>
    </location>
</feature>
<dbReference type="EMBL" id="AACFVE010000098">
    <property type="protein sequence ID" value="EAK3904132.1"/>
    <property type="molecule type" value="Genomic_DNA"/>
</dbReference>
<reference evidence="1" key="1">
    <citation type="submission" date="2018-06" db="EMBL/GenBank/DDBJ databases">
        <authorList>
            <consortium name="PulseNet: The National Subtyping Network for Foodborne Disease Surveillance"/>
            <person name="Tarr C.L."/>
            <person name="Trees E."/>
            <person name="Katz L.S."/>
            <person name="Carleton-Romer H.A."/>
            <person name="Stroika S."/>
            <person name="Kucerova Z."/>
            <person name="Roache K.F."/>
            <person name="Sabol A.L."/>
            <person name="Besser J."/>
            <person name="Gerner-Smidt P."/>
        </authorList>
    </citation>
    <scope>NUCLEOTIDE SEQUENCE</scope>
    <source>
        <strain evidence="1">PNUSAC003301</strain>
    </source>
</reference>
<evidence type="ECO:0000313" key="1">
    <source>
        <dbReference type="EMBL" id="EAK3904132.1"/>
    </source>
</evidence>
<keyword evidence="1" id="KW-0969">Cilium</keyword>
<gene>
    <name evidence="1" type="ORF">CW563_08615</name>
</gene>
<protein>
    <submittedName>
        <fullName evidence="1">Flagella basal body P-ring formation protein FlgA</fullName>
    </submittedName>
</protein>
<comment type="caution">
    <text evidence="1">The sequence shown here is derived from an EMBL/GenBank/DDBJ whole genome shotgun (WGS) entry which is preliminary data.</text>
</comment>
<sequence>MKIIFLTFFIVINYIQAASLEEIKTA</sequence>
<organism evidence="1">
    <name type="scientific">Campylobacter jejuni</name>
    <dbReference type="NCBI Taxonomy" id="197"/>
    <lineage>
        <taxon>Bacteria</taxon>
        <taxon>Pseudomonadati</taxon>
        <taxon>Campylobacterota</taxon>
        <taxon>Epsilonproteobacteria</taxon>
        <taxon>Campylobacterales</taxon>
        <taxon>Campylobacteraceae</taxon>
        <taxon>Campylobacter</taxon>
    </lineage>
</organism>
<keyword evidence="1" id="KW-0282">Flagellum</keyword>
<proteinExistence type="predicted"/>
<dbReference type="AlphaFoldDB" id="A0A5T0UIZ9"/>